<evidence type="ECO:0000256" key="3">
    <source>
        <dbReference type="ARBA" id="ARBA00022801"/>
    </source>
</evidence>
<comment type="caution">
    <text evidence="5">The sequence shown here is derived from an EMBL/GenBank/DDBJ whole genome shotgun (WGS) entry which is preliminary data.</text>
</comment>
<keyword evidence="3" id="KW-0378">Hydrolase</keyword>
<feature type="non-terminal residue" evidence="5">
    <location>
        <position position="157"/>
    </location>
</feature>
<reference evidence="5 6" key="1">
    <citation type="submission" date="2019-09" db="EMBL/GenBank/DDBJ databases">
        <title>Bird 10,000 Genomes (B10K) Project - Family phase.</title>
        <authorList>
            <person name="Zhang G."/>
        </authorList>
    </citation>
    <scope>NUCLEOTIDE SEQUENCE [LARGE SCALE GENOMIC DNA]</scope>
    <source>
        <strain evidence="5">B10K-UC-030-51</strain>
    </source>
</reference>
<dbReference type="GO" id="GO:0004190">
    <property type="term" value="F:aspartic-type endopeptidase activity"/>
    <property type="evidence" value="ECO:0007669"/>
    <property type="project" value="UniProtKB-KW"/>
</dbReference>
<name>A0A7K7G123_CHIMN</name>
<accession>A0A7K7G123</accession>
<dbReference type="PROSITE" id="PS50175">
    <property type="entry name" value="ASP_PROT_RETROV"/>
    <property type="match status" value="1"/>
</dbReference>
<proteinExistence type="predicted"/>
<evidence type="ECO:0000313" key="5">
    <source>
        <dbReference type="EMBL" id="NWY63283.1"/>
    </source>
</evidence>
<dbReference type="PANTHER" id="PTHR19422:SF123">
    <property type="entry name" value="RT1 CLASS I, LOCUS CE15"/>
    <property type="match status" value="1"/>
</dbReference>
<dbReference type="InterPro" id="IPR051592">
    <property type="entry name" value="HERV-K_Pro_peptidase_A2"/>
</dbReference>
<evidence type="ECO:0000256" key="2">
    <source>
        <dbReference type="ARBA" id="ARBA00022750"/>
    </source>
</evidence>
<dbReference type="CDD" id="cd07557">
    <property type="entry name" value="trimeric_dUTPase"/>
    <property type="match status" value="1"/>
</dbReference>
<evidence type="ECO:0000259" key="4">
    <source>
        <dbReference type="PROSITE" id="PS50175"/>
    </source>
</evidence>
<dbReference type="PANTHER" id="PTHR19422">
    <property type="entry name" value="GAG RETROVIRAL POLYPROTEIN"/>
    <property type="match status" value="1"/>
</dbReference>
<dbReference type="InterPro" id="IPR036157">
    <property type="entry name" value="dUTPase-like_sf"/>
</dbReference>
<keyword evidence="6" id="KW-1185">Reference proteome</keyword>
<evidence type="ECO:0000256" key="1">
    <source>
        <dbReference type="ARBA" id="ARBA00022670"/>
    </source>
</evidence>
<dbReference type="OrthoDB" id="9900537at2759"/>
<dbReference type="EMBL" id="VZSF01011678">
    <property type="protein sequence ID" value="NWY63283.1"/>
    <property type="molecule type" value="Genomic_DNA"/>
</dbReference>
<keyword evidence="2" id="KW-0064">Aspartyl protease</keyword>
<sequence>RGSTGVDLAATETIVLTDSSVSLVPTGVFGPLGKGKSVLLLGRSSATLQGLFVLPGLIDSDYTGESKIMVWTPTPPCSVPGGTPIAQLVYFDACPPAASHPARGAAGFGSTGVPQIFWAQPVAASRPTLTGKLSLNQHGCIQLDSIIDTGADVTVIS</sequence>
<dbReference type="SUPFAM" id="SSF51283">
    <property type="entry name" value="dUTPase-like"/>
    <property type="match status" value="1"/>
</dbReference>
<keyword evidence="1" id="KW-0645">Protease</keyword>
<dbReference type="Proteomes" id="UP000557271">
    <property type="component" value="Unassembled WGS sequence"/>
</dbReference>
<dbReference type="InterPro" id="IPR001995">
    <property type="entry name" value="Peptidase_A2_cat"/>
</dbReference>
<feature type="non-terminal residue" evidence="5">
    <location>
        <position position="1"/>
    </location>
</feature>
<dbReference type="InterPro" id="IPR029054">
    <property type="entry name" value="dUTPase-like"/>
</dbReference>
<feature type="domain" description="Peptidase A2" evidence="4">
    <location>
        <begin position="143"/>
        <end position="157"/>
    </location>
</feature>
<dbReference type="GO" id="GO:0006508">
    <property type="term" value="P:proteolysis"/>
    <property type="evidence" value="ECO:0007669"/>
    <property type="project" value="UniProtKB-KW"/>
</dbReference>
<protein>
    <submittedName>
        <fullName evidence="5">POK9 protein</fullName>
    </submittedName>
</protein>
<evidence type="ECO:0000313" key="6">
    <source>
        <dbReference type="Proteomes" id="UP000557271"/>
    </source>
</evidence>
<dbReference type="Gene3D" id="2.70.40.10">
    <property type="match status" value="1"/>
</dbReference>
<gene>
    <name evidence="5" type="primary">Ervk9_1</name>
    <name evidence="5" type="ORF">CHIMIN_R11274</name>
</gene>
<organism evidence="5 6">
    <name type="scientific">Chionis minor</name>
    <name type="common">Black-faced sheathbill</name>
    <dbReference type="NCBI Taxonomy" id="227182"/>
    <lineage>
        <taxon>Eukaryota</taxon>
        <taxon>Metazoa</taxon>
        <taxon>Chordata</taxon>
        <taxon>Craniata</taxon>
        <taxon>Vertebrata</taxon>
        <taxon>Euteleostomi</taxon>
        <taxon>Archelosauria</taxon>
        <taxon>Archosauria</taxon>
        <taxon>Dinosauria</taxon>
        <taxon>Saurischia</taxon>
        <taxon>Theropoda</taxon>
        <taxon>Coelurosauria</taxon>
        <taxon>Aves</taxon>
        <taxon>Neognathae</taxon>
        <taxon>Neoaves</taxon>
        <taxon>Charadriiformes</taxon>
        <taxon>Chionididae</taxon>
        <taxon>Chionis</taxon>
    </lineage>
</organism>
<dbReference type="Pfam" id="PF00692">
    <property type="entry name" value="dUTPase"/>
    <property type="match status" value="1"/>
</dbReference>
<dbReference type="AlphaFoldDB" id="A0A7K7G123"/>
<dbReference type="InterPro" id="IPR033704">
    <property type="entry name" value="dUTPase_trimeric"/>
</dbReference>